<proteinExistence type="predicted"/>
<dbReference type="Proteomes" id="UP000431269">
    <property type="component" value="Chromosome"/>
</dbReference>
<evidence type="ECO:0000313" key="3">
    <source>
        <dbReference type="Proteomes" id="UP000431269"/>
    </source>
</evidence>
<dbReference type="EMBL" id="CP047045">
    <property type="protein sequence ID" value="QGZ97059.1"/>
    <property type="molecule type" value="Genomic_DNA"/>
</dbReference>
<evidence type="ECO:0000313" key="2">
    <source>
        <dbReference type="EMBL" id="QGZ97059.1"/>
    </source>
</evidence>
<organism evidence="2 3">
    <name type="scientific">Terricaulis silvestris</name>
    <dbReference type="NCBI Taxonomy" id="2686094"/>
    <lineage>
        <taxon>Bacteria</taxon>
        <taxon>Pseudomonadati</taxon>
        <taxon>Pseudomonadota</taxon>
        <taxon>Alphaproteobacteria</taxon>
        <taxon>Caulobacterales</taxon>
        <taxon>Caulobacteraceae</taxon>
        <taxon>Terricaulis</taxon>
    </lineage>
</organism>
<dbReference type="AlphaFoldDB" id="A0A6I6MR03"/>
<accession>A0A6I6MR03</accession>
<sequence>MTTTANELLGGGGVILRSSATCEDIHARGQLESQSFSTKLVGGQAHSFLGRLFDGAAARHGDVAVIAQVYSSPELRVHLSNEKRVSKTMNEWQYDQETNDGISQPPAGCNSKKAPLPAEDAPMLIRRGAMQHDLRLTLRRLGRWATRRSNRRLHFEIVVSSGRLFVVQLDYEKDYGGTDPRKTSLVYKPGDMEGALTFLQRYALGEETPFAKLNNIGDFHVDNYTPPHRLFWIRADVFESAVQTSREELIAEVERVTGGRLVVREDRNLALREQIPGKNLFRTDTVTAEQAIAQTEGRLEYWRSKSIPLQQVCFIIHGFIPARSGAWAHYDRNQQRVRIHALWGLPDGLQFLTPDEYEYDLATRELSERIHFKEFFLEEAADGKWLRQPISLNATRSRVLPASELLEIARISRLVGNKLGSDVHIMFFCGVPEAVGLGEVLPWYRERETIAYEAKRTKRLRRIAISSLQDLEKVGEIDAAGVVLLLTPEPENYRNSKFLQRVAEVANERGIPVEIQGSPLAHAYYVLRSSGCTVFTSFAADYERVRSKREFGKLVRDLVVQSIIDRGEQVVSFRLGADERSSALMGKLLEEAVELVGAENSAAKLEELSDLFEVVRSWIEIEGFELDEVVMAANEKRRRRGAFLNGDVLVGTGAKAGASLKIQSTRNYDRLTAPSGAADTLRVPIARLGLIADGVVSETALPDLGVTLKLSISDDAELILQVVTNPAAPLDPQQGDLADLWASRPA</sequence>
<protein>
    <submittedName>
        <fullName evidence="2">Uncharacterized protein</fullName>
    </submittedName>
</protein>
<evidence type="ECO:0000256" key="1">
    <source>
        <dbReference type="SAM" id="MobiDB-lite"/>
    </source>
</evidence>
<keyword evidence="3" id="KW-1185">Reference proteome</keyword>
<reference evidence="3" key="1">
    <citation type="submission" date="2019-12" db="EMBL/GenBank/DDBJ databases">
        <title>Complete genome of Terracaulis silvestris 0127_4.</title>
        <authorList>
            <person name="Vieira S."/>
            <person name="Riedel T."/>
            <person name="Sproer C."/>
            <person name="Pascual J."/>
            <person name="Boedeker C."/>
            <person name="Overmann J."/>
        </authorList>
    </citation>
    <scope>NUCLEOTIDE SEQUENCE [LARGE SCALE GENOMIC DNA]</scope>
    <source>
        <strain evidence="3">0127_4</strain>
    </source>
</reference>
<name>A0A6I6MR03_9CAUL</name>
<dbReference type="KEGG" id="tsv:DSM104635_03924"/>
<feature type="region of interest" description="Disordered" evidence="1">
    <location>
        <begin position="97"/>
        <end position="116"/>
    </location>
</feature>
<gene>
    <name evidence="2" type="ORF">DSM104635_03924</name>
</gene>
<dbReference type="InterPro" id="IPR038735">
    <property type="entry name" value="MSMEG_1276-like_NTP-PPase_dom"/>
</dbReference>
<dbReference type="SUPFAM" id="SSF101386">
    <property type="entry name" value="all-alpha NTP pyrophosphatases"/>
    <property type="match status" value="1"/>
</dbReference>
<dbReference type="CDD" id="cd11532">
    <property type="entry name" value="NTP-PPase_COG4997"/>
    <property type="match status" value="1"/>
</dbReference>